<proteinExistence type="predicted"/>
<dbReference type="Proteomes" id="UP001055072">
    <property type="component" value="Unassembled WGS sequence"/>
</dbReference>
<accession>A0ACB8UE08</accession>
<reference evidence="1" key="1">
    <citation type="journal article" date="2021" name="Environ. Microbiol.">
        <title>Gene family expansions and transcriptome signatures uncover fungal adaptations to wood decay.</title>
        <authorList>
            <person name="Hage H."/>
            <person name="Miyauchi S."/>
            <person name="Viragh M."/>
            <person name="Drula E."/>
            <person name="Min B."/>
            <person name="Chaduli D."/>
            <person name="Navarro D."/>
            <person name="Favel A."/>
            <person name="Norest M."/>
            <person name="Lesage-Meessen L."/>
            <person name="Balint B."/>
            <person name="Merenyi Z."/>
            <person name="de Eugenio L."/>
            <person name="Morin E."/>
            <person name="Martinez A.T."/>
            <person name="Baldrian P."/>
            <person name="Stursova M."/>
            <person name="Martinez M.J."/>
            <person name="Novotny C."/>
            <person name="Magnuson J.K."/>
            <person name="Spatafora J.W."/>
            <person name="Maurice S."/>
            <person name="Pangilinan J."/>
            <person name="Andreopoulos W."/>
            <person name="LaButti K."/>
            <person name="Hundley H."/>
            <person name="Na H."/>
            <person name="Kuo A."/>
            <person name="Barry K."/>
            <person name="Lipzen A."/>
            <person name="Henrissat B."/>
            <person name="Riley R."/>
            <person name="Ahrendt S."/>
            <person name="Nagy L.G."/>
            <person name="Grigoriev I.V."/>
            <person name="Martin F."/>
            <person name="Rosso M.N."/>
        </authorList>
    </citation>
    <scope>NUCLEOTIDE SEQUENCE</scope>
    <source>
        <strain evidence="1">CBS 384.51</strain>
    </source>
</reference>
<organism evidence="1 2">
    <name type="scientific">Irpex rosettiformis</name>
    <dbReference type="NCBI Taxonomy" id="378272"/>
    <lineage>
        <taxon>Eukaryota</taxon>
        <taxon>Fungi</taxon>
        <taxon>Dikarya</taxon>
        <taxon>Basidiomycota</taxon>
        <taxon>Agaricomycotina</taxon>
        <taxon>Agaricomycetes</taxon>
        <taxon>Polyporales</taxon>
        <taxon>Irpicaceae</taxon>
        <taxon>Irpex</taxon>
    </lineage>
</organism>
<sequence>MSSDTLKAPAPGPSTNSGGKVKQTRRRQRLSCVECTKRRQRCDRQFPCGLCISRGIPHLCRWEPIVARPEPQRPPPAAIANTQITIGVLTARIATLERELAQARNAAIEKNERDVSPSTSIVSTSTNVERSSDPATSTSKSGESATGHENVGKQEPRALLDHDVQAAAVALAQLSLAPKAEFVGTGSVLSAIHTLGDFESWRFPYSSSSLTNLVYTVGKRNNRNLRDIVWQDRLSQSPCTCDPVLFPGRRLASLLPARPVVEELITAWFVERNWQYGLSEGWFLSGLQEMWLFLGRHCDASCPLKGGCESCTVDINPHWMCLLFSMLAIAPTPKKSSQDRTRYFATAMEGRRYMDDILSSVDDYSESEYAVHGAVLTIIATSFLCMYLAESGRLSEAWKLAGCGLRHAQALGMHRDPRWQKWQNMLSLECELRLSGWWWLVICDKFWSFTLGRPPMVLNDSYDVIPEFRSTHADGNPNYNAPFITALVGLANIIGDIATQCFGPYTPPYEKVLKLEDRLIQWEQRLPDIIHWFRGPPVDSVFGQGESTDPACPAVRKARGLLYQRHTLAAWYYGGCMNLHRPYIVQAPLILSLPSSNTDSKHLNPSRDKCIQTAVVLTRLMCDFQDQLEQLPNPCRLVDASTFTYFIFDGAVACAGALTQNPPHPKKDDCFALIGRAISVLEDIAGAGMTFEGACDVARRGVVVLKTLRRAGGCDRHGDERGELVLLEDMLRKQRSANPPAYSSRSGLVDPPPYPTLWTSSTIASVPANPEGTYEPEYAGIPHEPYPSAFHTTDPSPVPCLRPAFPDVSGYNHDVPPPIDPSPFTISGASESPLPLSTDAITELSWDTFSRICTTSGSVMRPPTQSMVTPFQILQGVDFGATDSPEVDINWARLAGMDSWFSCHGVDSHGQDC</sequence>
<keyword evidence="2" id="KW-1185">Reference proteome</keyword>
<evidence type="ECO:0000313" key="1">
    <source>
        <dbReference type="EMBL" id="KAI0092289.1"/>
    </source>
</evidence>
<name>A0ACB8UE08_9APHY</name>
<comment type="caution">
    <text evidence="1">The sequence shown here is derived from an EMBL/GenBank/DDBJ whole genome shotgun (WGS) entry which is preliminary data.</text>
</comment>
<dbReference type="EMBL" id="MU274904">
    <property type="protein sequence ID" value="KAI0092289.1"/>
    <property type="molecule type" value="Genomic_DNA"/>
</dbReference>
<evidence type="ECO:0000313" key="2">
    <source>
        <dbReference type="Proteomes" id="UP001055072"/>
    </source>
</evidence>
<protein>
    <submittedName>
        <fullName evidence="1">Uncharacterized protein</fullName>
    </submittedName>
</protein>
<gene>
    <name evidence="1" type="ORF">BDY19DRAFT_929331</name>
</gene>